<evidence type="ECO:0000256" key="16">
    <source>
        <dbReference type="ARBA" id="ARBA00022848"/>
    </source>
</evidence>
<dbReference type="OMA" id="MIYPPHI"/>
<keyword evidence="16" id="KW-0492">Microsome</keyword>
<evidence type="ECO:0000313" key="29">
    <source>
        <dbReference type="EMBL" id="ESP01689.1"/>
    </source>
</evidence>
<keyword evidence="21" id="KW-0275">Fatty acid biosynthesis</keyword>
<comment type="catalytic activity">
    <reaction evidence="23">
        <text>(9Z,12Z)-octadecadienoate + AH2 + O2 = (9R)-hydroxy-(10E,12Z)-octadecadienoate + A + H2O</text>
        <dbReference type="Rhea" id="RHEA:75447"/>
        <dbReference type="ChEBI" id="CHEBI:13193"/>
        <dbReference type="ChEBI" id="CHEBI:15377"/>
        <dbReference type="ChEBI" id="CHEBI:15379"/>
        <dbReference type="ChEBI" id="CHEBI:17499"/>
        <dbReference type="ChEBI" id="CHEBI:30245"/>
        <dbReference type="ChEBI" id="CHEBI:77895"/>
    </reaction>
    <physiologicalReaction direction="left-to-right" evidence="23">
        <dbReference type="Rhea" id="RHEA:75448"/>
    </physiologicalReaction>
</comment>
<feature type="binding site" description="axial binding residue" evidence="26">
    <location>
        <position position="359"/>
    </location>
    <ligand>
        <name>heme b</name>
        <dbReference type="ChEBI" id="CHEBI:60344"/>
    </ligand>
    <ligandPart>
        <name>Fe</name>
        <dbReference type="ChEBI" id="CHEBI:18248"/>
    </ligandPart>
</feature>
<comment type="cofactor">
    <cofactor evidence="1">
        <name>heme b</name>
        <dbReference type="ChEBI" id="CHEBI:60344"/>
    </cofactor>
</comment>
<comment type="pathway">
    <text evidence="4">Lipid metabolism; prostaglandin biosynthesis.</text>
</comment>
<dbReference type="InterPro" id="IPR000742">
    <property type="entry name" value="EGF"/>
</dbReference>
<dbReference type="PROSITE" id="PS50026">
    <property type="entry name" value="EGF_3"/>
    <property type="match status" value="1"/>
</dbReference>
<keyword evidence="8" id="KW-0644">Prostaglandin metabolism</keyword>
<dbReference type="Gene3D" id="2.10.25.10">
    <property type="entry name" value="Laminin"/>
    <property type="match status" value="1"/>
</dbReference>
<keyword evidence="27" id="KW-0245">EGF-like domain</keyword>
<evidence type="ECO:0000256" key="3">
    <source>
        <dbReference type="ARBA" id="ARBA00004586"/>
    </source>
</evidence>
<evidence type="ECO:0000256" key="23">
    <source>
        <dbReference type="ARBA" id="ARBA00036313"/>
    </source>
</evidence>
<keyword evidence="14" id="KW-0256">Endoplasmic reticulum</keyword>
<keyword evidence="9" id="KW-0444">Lipid biosynthesis</keyword>
<evidence type="ECO:0000256" key="6">
    <source>
        <dbReference type="ARBA" id="ARBA00011738"/>
    </source>
</evidence>
<dbReference type="GeneID" id="20234156"/>
<accession>V4ACF6</accession>
<dbReference type="GO" id="GO:0006979">
    <property type="term" value="P:response to oxidative stress"/>
    <property type="evidence" value="ECO:0007669"/>
    <property type="project" value="InterPro"/>
</dbReference>
<evidence type="ECO:0000256" key="10">
    <source>
        <dbReference type="ARBA" id="ARBA00022559"/>
    </source>
</evidence>
<evidence type="ECO:0000256" key="5">
    <source>
        <dbReference type="ARBA" id="ARBA00008928"/>
    </source>
</evidence>
<gene>
    <name evidence="29" type="ORF">LOTGIDRAFT_139178</name>
</gene>
<keyword evidence="11" id="KW-0643">Prostaglandin biosynthesis</keyword>
<name>V4ACF6_LOTGI</name>
<dbReference type="RefSeq" id="XP_009047579.1">
    <property type="nucleotide sequence ID" value="XM_009049331.1"/>
</dbReference>
<keyword evidence="20" id="KW-0443">Lipid metabolism</keyword>
<dbReference type="GO" id="GO:0020037">
    <property type="term" value="F:heme binding"/>
    <property type="evidence" value="ECO:0007669"/>
    <property type="project" value="InterPro"/>
</dbReference>
<protein>
    <recommendedName>
        <fullName evidence="7">prostaglandin-endoperoxide synthase</fullName>
        <ecNumber evidence="7">1.14.99.1</ecNumber>
    </recommendedName>
</protein>
<evidence type="ECO:0000256" key="20">
    <source>
        <dbReference type="ARBA" id="ARBA00023098"/>
    </source>
</evidence>
<evidence type="ECO:0000256" key="12">
    <source>
        <dbReference type="ARBA" id="ARBA00022617"/>
    </source>
</evidence>
<comment type="caution">
    <text evidence="27">Lacks conserved residue(s) required for the propagation of feature annotation.</text>
</comment>
<dbReference type="CDD" id="cd00054">
    <property type="entry name" value="EGF_CA"/>
    <property type="match status" value="1"/>
</dbReference>
<evidence type="ECO:0000256" key="19">
    <source>
        <dbReference type="ARBA" id="ARBA00023004"/>
    </source>
</evidence>
<dbReference type="EC" id="1.14.99.1" evidence="7"/>
<evidence type="ECO:0000256" key="17">
    <source>
        <dbReference type="ARBA" id="ARBA00022964"/>
    </source>
</evidence>
<dbReference type="PANTHER" id="PTHR11903:SF39">
    <property type="entry name" value="PROSTAGLANDIN G_H SYNTHASE 2-LIKE"/>
    <property type="match status" value="1"/>
</dbReference>
<dbReference type="Proteomes" id="UP000030746">
    <property type="component" value="Unassembled WGS sequence"/>
</dbReference>
<dbReference type="CTD" id="20234156"/>
<comment type="subunit">
    <text evidence="6">Homodimer.</text>
</comment>
<proteinExistence type="inferred from homology"/>
<dbReference type="GO" id="GO:0016702">
    <property type="term" value="F:oxidoreductase activity, acting on single donors with incorporation of molecular oxygen, incorporation of two atoms of oxygen"/>
    <property type="evidence" value="ECO:0007669"/>
    <property type="project" value="TreeGrafter"/>
</dbReference>
<dbReference type="GO" id="GO:0004601">
    <property type="term" value="F:peroxidase activity"/>
    <property type="evidence" value="ECO:0007669"/>
    <property type="project" value="UniProtKB-KW"/>
</dbReference>
<dbReference type="CDD" id="cd09816">
    <property type="entry name" value="prostaglandin_endoperoxide_synthase"/>
    <property type="match status" value="1"/>
</dbReference>
<dbReference type="GO" id="GO:0004666">
    <property type="term" value="F:prostaglandin-endoperoxide synthase activity"/>
    <property type="evidence" value="ECO:0007669"/>
    <property type="project" value="UniProtKB-EC"/>
</dbReference>
<feature type="non-terminal residue" evidence="29">
    <location>
        <position position="1"/>
    </location>
</feature>
<dbReference type="STRING" id="225164.V4ACF6"/>
<evidence type="ECO:0000313" key="30">
    <source>
        <dbReference type="Proteomes" id="UP000030746"/>
    </source>
</evidence>
<comment type="catalytic activity">
    <reaction evidence="24">
        <text>(9Z,12Z)-octadecadienoate + AH2 + O2 = (13S)-hydroxy-(9Z,11E)-octadecadienoate + A + H2O</text>
        <dbReference type="Rhea" id="RHEA:75451"/>
        <dbReference type="ChEBI" id="CHEBI:13193"/>
        <dbReference type="ChEBI" id="CHEBI:15377"/>
        <dbReference type="ChEBI" id="CHEBI:15379"/>
        <dbReference type="ChEBI" id="CHEBI:17499"/>
        <dbReference type="ChEBI" id="CHEBI:30245"/>
        <dbReference type="ChEBI" id="CHEBI:90850"/>
    </reaction>
    <physiologicalReaction direction="left-to-right" evidence="24">
        <dbReference type="Rhea" id="RHEA:75452"/>
    </physiologicalReaction>
</comment>
<evidence type="ECO:0000256" key="18">
    <source>
        <dbReference type="ARBA" id="ARBA00023002"/>
    </source>
</evidence>
<evidence type="ECO:0000256" key="14">
    <source>
        <dbReference type="ARBA" id="ARBA00022824"/>
    </source>
</evidence>
<keyword evidence="30" id="KW-1185">Reference proteome</keyword>
<dbReference type="InterPro" id="IPR019791">
    <property type="entry name" value="Haem_peroxidase_animal"/>
</dbReference>
<evidence type="ECO:0000256" key="13">
    <source>
        <dbReference type="ARBA" id="ARBA00022723"/>
    </source>
</evidence>
<dbReference type="InterPro" id="IPR050783">
    <property type="entry name" value="Oxylipin_biosynth_metab"/>
</dbReference>
<keyword evidence="10" id="KW-0575">Peroxidase</keyword>
<feature type="disulfide bond" evidence="27">
    <location>
        <begin position="6"/>
        <end position="16"/>
    </location>
</feature>
<comment type="subcellular location">
    <subcellularLocation>
        <location evidence="3">Endoplasmic reticulum membrane</location>
    </subcellularLocation>
    <subcellularLocation>
        <location evidence="2">Microsome membrane</location>
    </subcellularLocation>
</comment>
<dbReference type="KEGG" id="lgi:LOTGIDRAFT_139178"/>
<evidence type="ECO:0000256" key="7">
    <source>
        <dbReference type="ARBA" id="ARBA00012440"/>
    </source>
</evidence>
<dbReference type="SUPFAM" id="SSF48113">
    <property type="entry name" value="Heme-dependent peroxidases"/>
    <property type="match status" value="1"/>
</dbReference>
<dbReference type="PRINTS" id="PR00457">
    <property type="entry name" value="ANPEROXIDASE"/>
</dbReference>
<keyword evidence="13 26" id="KW-0479">Metal-binding</keyword>
<dbReference type="InterPro" id="IPR037120">
    <property type="entry name" value="Haem_peroxidase_sf_animal"/>
</dbReference>
<dbReference type="InterPro" id="IPR010255">
    <property type="entry name" value="Haem_peroxidase_sf"/>
</dbReference>
<organism evidence="29 30">
    <name type="scientific">Lottia gigantea</name>
    <name type="common">Giant owl limpet</name>
    <dbReference type="NCBI Taxonomy" id="225164"/>
    <lineage>
        <taxon>Eukaryota</taxon>
        <taxon>Metazoa</taxon>
        <taxon>Spiralia</taxon>
        <taxon>Lophotrochozoa</taxon>
        <taxon>Mollusca</taxon>
        <taxon>Gastropoda</taxon>
        <taxon>Patellogastropoda</taxon>
        <taxon>Lottioidea</taxon>
        <taxon>Lottiidae</taxon>
        <taxon>Lottia</taxon>
    </lineage>
</organism>
<keyword evidence="27" id="KW-1015">Disulfide bond</keyword>
<evidence type="ECO:0000256" key="15">
    <source>
        <dbReference type="ARBA" id="ARBA00022832"/>
    </source>
</evidence>
<keyword evidence="12 26" id="KW-0349">Heme</keyword>
<dbReference type="PROSITE" id="PS50292">
    <property type="entry name" value="PEROXIDASE_3"/>
    <property type="match status" value="1"/>
</dbReference>
<dbReference type="Gene3D" id="1.10.640.10">
    <property type="entry name" value="Haem peroxidase domain superfamily, animal type"/>
    <property type="match status" value="1"/>
</dbReference>
<dbReference type="AlphaFoldDB" id="V4ACF6"/>
<evidence type="ECO:0000256" key="22">
    <source>
        <dbReference type="ARBA" id="ARBA00035976"/>
    </source>
</evidence>
<dbReference type="SUPFAM" id="SSF57196">
    <property type="entry name" value="EGF/Laminin"/>
    <property type="match status" value="1"/>
</dbReference>
<comment type="similarity">
    <text evidence="5">Belongs to the prostaglandin G/H synthase family.</text>
</comment>
<evidence type="ECO:0000256" key="8">
    <source>
        <dbReference type="ARBA" id="ARBA00022501"/>
    </source>
</evidence>
<dbReference type="Pfam" id="PF03098">
    <property type="entry name" value="An_peroxidase"/>
    <property type="match status" value="1"/>
</dbReference>
<evidence type="ECO:0000259" key="28">
    <source>
        <dbReference type="PROSITE" id="PS50026"/>
    </source>
</evidence>
<evidence type="ECO:0000256" key="24">
    <source>
        <dbReference type="ARBA" id="ARBA00036358"/>
    </source>
</evidence>
<dbReference type="GO" id="GO:0005789">
    <property type="term" value="C:endoplasmic reticulum membrane"/>
    <property type="evidence" value="ECO:0007669"/>
    <property type="project" value="UniProtKB-SubCell"/>
</dbReference>
<keyword evidence="18" id="KW-0560">Oxidoreductase</keyword>
<evidence type="ECO:0000256" key="27">
    <source>
        <dbReference type="PROSITE-ProRule" id="PRU00076"/>
    </source>
</evidence>
<evidence type="ECO:0000256" key="11">
    <source>
        <dbReference type="ARBA" id="ARBA00022585"/>
    </source>
</evidence>
<evidence type="ECO:0000256" key="21">
    <source>
        <dbReference type="ARBA" id="ARBA00023160"/>
    </source>
</evidence>
<evidence type="ECO:0000256" key="9">
    <source>
        <dbReference type="ARBA" id="ARBA00022516"/>
    </source>
</evidence>
<dbReference type="EMBL" id="KB200406">
    <property type="protein sequence ID" value="ESP01689.1"/>
    <property type="molecule type" value="Genomic_DNA"/>
</dbReference>
<comment type="catalytic activity">
    <reaction evidence="25">
        <text>(9Z,12Z)-octadecadienoate + AH2 + O2 = (13R)-hydroxy-(9Z,11E)-octadecadienoate + A + H2O</text>
        <dbReference type="Rhea" id="RHEA:75455"/>
        <dbReference type="ChEBI" id="CHEBI:13193"/>
        <dbReference type="ChEBI" id="CHEBI:15377"/>
        <dbReference type="ChEBI" id="CHEBI:15379"/>
        <dbReference type="ChEBI" id="CHEBI:17499"/>
        <dbReference type="ChEBI" id="CHEBI:30245"/>
        <dbReference type="ChEBI" id="CHEBI:136655"/>
    </reaction>
    <physiologicalReaction direction="left-to-right" evidence="25">
        <dbReference type="Rhea" id="RHEA:75456"/>
    </physiologicalReaction>
</comment>
<reference evidence="29 30" key="1">
    <citation type="journal article" date="2013" name="Nature">
        <title>Insights into bilaterian evolution from three spiralian genomes.</title>
        <authorList>
            <person name="Simakov O."/>
            <person name="Marletaz F."/>
            <person name="Cho S.J."/>
            <person name="Edsinger-Gonzales E."/>
            <person name="Havlak P."/>
            <person name="Hellsten U."/>
            <person name="Kuo D.H."/>
            <person name="Larsson T."/>
            <person name="Lv J."/>
            <person name="Arendt D."/>
            <person name="Savage R."/>
            <person name="Osoegawa K."/>
            <person name="de Jong P."/>
            <person name="Grimwood J."/>
            <person name="Chapman J.A."/>
            <person name="Shapiro H."/>
            <person name="Aerts A."/>
            <person name="Otillar R.P."/>
            <person name="Terry A.Y."/>
            <person name="Boore J.L."/>
            <person name="Grigoriev I.V."/>
            <person name="Lindberg D.R."/>
            <person name="Seaver E.C."/>
            <person name="Weisblat D.A."/>
            <person name="Putnam N.H."/>
            <person name="Rokhsar D.S."/>
        </authorList>
    </citation>
    <scope>NUCLEOTIDE SEQUENCE [LARGE SCALE GENOMIC DNA]</scope>
</reference>
<dbReference type="HOGENOM" id="CLU_022428_0_0_1"/>
<feature type="domain" description="EGF-like" evidence="28">
    <location>
        <begin position="6"/>
        <end position="39"/>
    </location>
</feature>
<evidence type="ECO:0000256" key="4">
    <source>
        <dbReference type="ARBA" id="ARBA00004702"/>
    </source>
</evidence>
<evidence type="ECO:0000256" key="2">
    <source>
        <dbReference type="ARBA" id="ARBA00004524"/>
    </source>
</evidence>
<evidence type="ECO:0000256" key="1">
    <source>
        <dbReference type="ARBA" id="ARBA00001970"/>
    </source>
</evidence>
<sequence>AGNACCSYPCENNGICTTQGFDKFTCDCTGLDYYGDRCQHRKSTTWKKFVLLFKPSSDTIHNLLVDNKWLWNIVNNISFLKNAAMKRIYLIRSFMVNSPAVYESEHEYPTFQAAVNYTYFARTLPPVPLNCPTPMGVKGKKELPDVDLVVDKFFKRTTFLPEPIGSNVLFTFFAQHFTHQFFKTDIKAGAAYQWGGHGVDVSHIYGKNKQVELALRSMKDGKMKMQVINGEEYPPYLKDVDVPMTYPPGIPDTMKFALGQQVFGLLPGLFLYATIWLREHNRVCDILKQEHPEWDDEQLFQTTKLIIVGETIKIVIEDYVQHLSNYHYKLSFNPELLHGESFQYQNRITVEFNHLYHWHPLMPDDFNISGTVYPIKDFVFHSELVIKHGVKNFVQSFVKQRAGLMGHHNHCYMTLSVVRDTLKHGRELRLQPLNRYRQRFGLPAFKSFQELTGETKLADELEKLYGDIDAVEFYVGLMLEKRRYKAMFGSSIVEIGGPFSVKGLMSNPICSPKHWKPSTFGGEVGFNIIKTASLEKLFCLNMEGECPRISFRVPDYVEGDVDDLIAKVRDEL</sequence>
<dbReference type="GO" id="GO:0043005">
    <property type="term" value="C:neuron projection"/>
    <property type="evidence" value="ECO:0007669"/>
    <property type="project" value="TreeGrafter"/>
</dbReference>
<keyword evidence="15" id="KW-0276">Fatty acid metabolism</keyword>
<keyword evidence="17" id="KW-0223">Dioxygenase</keyword>
<dbReference type="GO" id="GO:0046872">
    <property type="term" value="F:metal ion binding"/>
    <property type="evidence" value="ECO:0007669"/>
    <property type="project" value="UniProtKB-KW"/>
</dbReference>
<comment type="catalytic activity">
    <reaction evidence="22">
        <text>(9Z,12Z)-octadecadienoate + AH2 + O2 = (9S)-hydroxy-(10E,12Z)-octadecadienoate + A + H2O</text>
        <dbReference type="Rhea" id="RHEA:75459"/>
        <dbReference type="ChEBI" id="CHEBI:13193"/>
        <dbReference type="ChEBI" id="CHEBI:15377"/>
        <dbReference type="ChEBI" id="CHEBI:15379"/>
        <dbReference type="ChEBI" id="CHEBI:17499"/>
        <dbReference type="ChEBI" id="CHEBI:30245"/>
        <dbReference type="ChEBI" id="CHEBI:77852"/>
    </reaction>
    <physiologicalReaction direction="left-to-right" evidence="22">
        <dbReference type="Rhea" id="RHEA:75460"/>
    </physiologicalReaction>
</comment>
<dbReference type="PANTHER" id="PTHR11903">
    <property type="entry name" value="PROSTAGLANDIN G/H SYNTHASE"/>
    <property type="match status" value="1"/>
</dbReference>
<dbReference type="OrthoDB" id="823504at2759"/>
<evidence type="ECO:0000256" key="26">
    <source>
        <dbReference type="PIRSR" id="PIRSR619791-2"/>
    </source>
</evidence>
<evidence type="ECO:0000256" key="25">
    <source>
        <dbReference type="ARBA" id="ARBA00036409"/>
    </source>
</evidence>
<keyword evidence="19 26" id="KW-0408">Iron</keyword>
<dbReference type="GO" id="GO:0019371">
    <property type="term" value="P:cyclooxygenase pathway"/>
    <property type="evidence" value="ECO:0007669"/>
    <property type="project" value="TreeGrafter"/>
</dbReference>